<evidence type="ECO:0000313" key="4">
    <source>
        <dbReference type="Proteomes" id="UP000291236"/>
    </source>
</evidence>
<sequence>MENEKLIAQISQRDDAGVDKVGTLSAKTSTVISRMQRADELRKKTIRVLNLGKSRLIKLKIQENLEIIKKTFFIEYGENMEFYLKTNEIEIYSLWIEGMTLAENLAKEAPLKPEEIIRFRNRLRLWVRIFENLSYYHAKGVLHGNIKPQNILIKDRSAVDLKQTYDSEFFDKKEEVPQVAFLDGGYAHFLPYQSHNFEDKFSQANDIISRNYWLPPEARGILDGCYQENSEVFSLAAIMAYDLGIISIEKQSALNALWPMYIINDPNVFILGKKCYKWTTRHPVTDVMKRLKSILTRATDPVPEKRNIGAREMAYEIMLLANRLGESSEHQNLTSFFNEIIPEFDEESYKNIFLKKFDVPEILTEFCFDKTKNHSNRFWIDARNKTANKYSFMRNLNSSMNVTHKNAIYYGVKFSPINVPFSSLDEFCNCLLNNTLFHNPLFLQELRTLFYNLGSEVDSVFYVLPSLIKYSDNKTNPNKSMKNLLIQVRHECLHNNIDKIFDKVLSSSKLSMIIIDDINRADNSSLAVLLRLLKKQTKNIKWVIGVRSEEDINDDENKKNLNLLKHQDPSFSTLKDDRTRSFWVTKLNNLTSQQARFLATWSMVDLQINTDIIELLSNKVIMIHDIFSESYHFGKIDTVTDAPEPEDLIKEEKVVEEVKAMTEEEEEEFEKKKEPLHLAYDALKTAIKIGLVSENRDALTGQLLCYYWEHQYIWLSLSLLLSQKTKSDIYYILSEYLCNNIQDKTTLFDIIHISEYLSKSDLTKSAYGAYSSLLVASDELFDINSAEFVISKLQMLGESVEKDRPDDASVLVPKIREHIADLSKSLGNIEQAEKYYHAVSWNLMNPKRKAILSMKNFFPSQFKSKEKRTEQFLKIIHQTEKADLFSDIPHSLNFTYRSAIEFELFKIQKKLIDPQAFYDAEESKNLKLLFKTFIRDDKSSESKSDRLPFSPRSKPIRGIVISQLLRSCIGWIDNNILFPQVVRALQFTIENNDGENTIHLLFSLILCAERNITTKIRSFILETITDLAGRIGNDIALYEVLIMRAWCAFFYEGDLNESKRNLDRINSSSGELPFSLRQCAHKLHLLVEFEKLSIDQILNHQVHIPKYIRKLQDFELMDWDIGYTILFLKQVHPTLKKVPGDEMFIGNILAEKTDQLLLYTHYLFEGGHAQSASMVTQEAKEKQIRQWFNTSVHMEYAPESFALKILEYTAVMRGSQSPSLKIKKRKNFLISITRSLFRKKETISKFWGEDRAIKDNIKIDKSSTQDTERLHFLSQNLFRAGFHWSAHRLASKARTDLSVISNEIMLLDKDEKKVTPLHENTEPSYQYETSSKMRAYPEQGVAINYILEFLHNFQHNVQSAELPESELKHISEFIRKSVPRETDLIESTLGAALKASAKRIHLKNSMEIEDEQLHEESEKNEDLNVSAENKIDPLKRVG</sequence>
<gene>
    <name evidence="3" type="ORF">JCM31447_08190</name>
</gene>
<feature type="compositionally biased region" description="Basic and acidic residues" evidence="1">
    <location>
        <begin position="1429"/>
        <end position="1438"/>
    </location>
</feature>
<dbReference type="EMBL" id="AP019368">
    <property type="protein sequence ID" value="BBH52378.1"/>
    <property type="molecule type" value="Genomic_DNA"/>
</dbReference>
<dbReference type="InterPro" id="IPR011009">
    <property type="entry name" value="Kinase-like_dom_sf"/>
</dbReference>
<proteinExistence type="predicted"/>
<feature type="domain" description="Protein kinase" evidence="2">
    <location>
        <begin position="1"/>
        <end position="318"/>
    </location>
</feature>
<evidence type="ECO:0000259" key="2">
    <source>
        <dbReference type="PROSITE" id="PS50011"/>
    </source>
</evidence>
<organism evidence="3 4">
    <name type="scientific">Fluviispira sanaruensis</name>
    <dbReference type="NCBI Taxonomy" id="2493639"/>
    <lineage>
        <taxon>Bacteria</taxon>
        <taxon>Pseudomonadati</taxon>
        <taxon>Bdellovibrionota</taxon>
        <taxon>Oligoflexia</taxon>
        <taxon>Silvanigrellales</taxon>
        <taxon>Silvanigrellaceae</taxon>
        <taxon>Fluviispira</taxon>
    </lineage>
</organism>
<evidence type="ECO:0000313" key="3">
    <source>
        <dbReference type="EMBL" id="BBH52378.1"/>
    </source>
</evidence>
<protein>
    <recommendedName>
        <fullName evidence="2">Protein kinase domain-containing protein</fullName>
    </recommendedName>
</protein>
<name>A0A4P2VIV6_FLUSA</name>
<dbReference type="InterPro" id="IPR000719">
    <property type="entry name" value="Prot_kinase_dom"/>
</dbReference>
<dbReference type="SUPFAM" id="SSF56112">
    <property type="entry name" value="Protein kinase-like (PK-like)"/>
    <property type="match status" value="1"/>
</dbReference>
<dbReference type="OrthoDB" id="9779954at2"/>
<dbReference type="Proteomes" id="UP000291236">
    <property type="component" value="Chromosome"/>
</dbReference>
<dbReference type="RefSeq" id="WP_130606824.1">
    <property type="nucleotide sequence ID" value="NZ_AP019368.1"/>
</dbReference>
<keyword evidence="4" id="KW-1185">Reference proteome</keyword>
<reference evidence="3 4" key="1">
    <citation type="submission" date="2018-12" db="EMBL/GenBank/DDBJ databases">
        <title>Rubrispira sanarue gen. nov., sp., nov., a member of the order Silvanigrellales, isolated from a brackish lake in Hamamatsu Japan.</title>
        <authorList>
            <person name="Maejima Y."/>
            <person name="Iino T."/>
            <person name="Muraguchi Y."/>
            <person name="Fukuda K."/>
            <person name="Nojiri H."/>
            <person name="Ohkuma M."/>
            <person name="Moriuchi R."/>
            <person name="Dohra H."/>
            <person name="Kimbara K."/>
            <person name="Shintani M."/>
        </authorList>
    </citation>
    <scope>NUCLEOTIDE SEQUENCE [LARGE SCALE GENOMIC DNA]</scope>
    <source>
        <strain evidence="3 4">RF1110005</strain>
    </source>
</reference>
<dbReference type="GO" id="GO:0004672">
    <property type="term" value="F:protein kinase activity"/>
    <property type="evidence" value="ECO:0007669"/>
    <property type="project" value="InterPro"/>
</dbReference>
<dbReference type="PROSITE" id="PS50011">
    <property type="entry name" value="PROTEIN_KINASE_DOM"/>
    <property type="match status" value="1"/>
</dbReference>
<accession>A0A4P2VIV6</accession>
<dbReference type="GO" id="GO:0005524">
    <property type="term" value="F:ATP binding"/>
    <property type="evidence" value="ECO:0007669"/>
    <property type="project" value="InterPro"/>
</dbReference>
<dbReference type="Gene3D" id="1.10.510.10">
    <property type="entry name" value="Transferase(Phosphotransferase) domain 1"/>
    <property type="match status" value="1"/>
</dbReference>
<evidence type="ECO:0000256" key="1">
    <source>
        <dbReference type="SAM" id="MobiDB-lite"/>
    </source>
</evidence>
<feature type="region of interest" description="Disordered" evidence="1">
    <location>
        <begin position="1409"/>
        <end position="1438"/>
    </location>
</feature>
<dbReference type="KEGG" id="sbf:JCM31447_08190"/>